<evidence type="ECO:0000259" key="1">
    <source>
        <dbReference type="PROSITE" id="PS51186"/>
    </source>
</evidence>
<feature type="domain" description="N-acetyltransferase" evidence="1">
    <location>
        <begin position="52"/>
        <end position="196"/>
    </location>
</feature>
<dbReference type="Proteomes" id="UP000316292">
    <property type="component" value="Unassembled WGS sequence"/>
</dbReference>
<dbReference type="Pfam" id="PF00583">
    <property type="entry name" value="Acetyltransf_1"/>
    <property type="match status" value="1"/>
</dbReference>
<dbReference type="InterPro" id="IPR000182">
    <property type="entry name" value="GNAT_dom"/>
</dbReference>
<name>A0A538SGE9_UNCEI</name>
<dbReference type="AlphaFoldDB" id="A0A538SGE9"/>
<evidence type="ECO:0000313" key="3">
    <source>
        <dbReference type="Proteomes" id="UP000316292"/>
    </source>
</evidence>
<dbReference type="PROSITE" id="PS51186">
    <property type="entry name" value="GNAT"/>
    <property type="match status" value="1"/>
</dbReference>
<dbReference type="Gene3D" id="3.40.630.30">
    <property type="match status" value="1"/>
</dbReference>
<evidence type="ECO:0000313" key="2">
    <source>
        <dbReference type="EMBL" id="TMQ50447.1"/>
    </source>
</evidence>
<proteinExistence type="predicted"/>
<gene>
    <name evidence="2" type="ORF">E6K71_02540</name>
</gene>
<dbReference type="InterPro" id="IPR016181">
    <property type="entry name" value="Acyl_CoA_acyltransferase"/>
</dbReference>
<organism evidence="2 3">
    <name type="scientific">Eiseniibacteriota bacterium</name>
    <dbReference type="NCBI Taxonomy" id="2212470"/>
    <lineage>
        <taxon>Bacteria</taxon>
        <taxon>Candidatus Eiseniibacteriota</taxon>
    </lineage>
</organism>
<dbReference type="EMBL" id="VBOR01000034">
    <property type="protein sequence ID" value="TMQ50447.1"/>
    <property type="molecule type" value="Genomic_DNA"/>
</dbReference>
<dbReference type="SUPFAM" id="SSF55729">
    <property type="entry name" value="Acyl-CoA N-acyltransferases (Nat)"/>
    <property type="match status" value="1"/>
</dbReference>
<comment type="caution">
    <text evidence="2">The sequence shown here is derived from an EMBL/GenBank/DDBJ whole genome shotgun (WGS) entry which is preliminary data.</text>
</comment>
<reference evidence="2 3" key="1">
    <citation type="journal article" date="2019" name="Nat. Microbiol.">
        <title>Mediterranean grassland soil C-N compound turnover is dependent on rainfall and depth, and is mediated by genomically divergent microorganisms.</title>
        <authorList>
            <person name="Diamond S."/>
            <person name="Andeer P.F."/>
            <person name="Li Z."/>
            <person name="Crits-Christoph A."/>
            <person name="Burstein D."/>
            <person name="Anantharaman K."/>
            <person name="Lane K.R."/>
            <person name="Thomas B.C."/>
            <person name="Pan C."/>
            <person name="Northen T.R."/>
            <person name="Banfield J.F."/>
        </authorList>
    </citation>
    <scope>NUCLEOTIDE SEQUENCE [LARGE SCALE GENOMIC DNA]</scope>
    <source>
        <strain evidence="2">WS_1</strain>
    </source>
</reference>
<accession>A0A538SGE9</accession>
<protein>
    <recommendedName>
        <fullName evidence="1">N-acetyltransferase domain-containing protein</fullName>
    </recommendedName>
</protein>
<dbReference type="GO" id="GO:0016747">
    <property type="term" value="F:acyltransferase activity, transferring groups other than amino-acyl groups"/>
    <property type="evidence" value="ECO:0007669"/>
    <property type="project" value="InterPro"/>
</dbReference>
<sequence length="217" mass="24513">MNAVRKLQALLRRHPMALVEAVLHRIPFRPIRAEYFERFELRGAFPPLATALEVRLADTRDVEPLVRCRGKSSNFESRFAAGEHCVVAIVDGSIAGYEWFSEKERHVEERFGYAFPIQDDALYAYDAYTSEAFRGRGVWRQVIAGAAGLLKARGRTRLLSHVDFGNDTSMTAHVKVGFRPVGRFVFLDVLGWKTLRQLSGVREGHADDRSARAPRPG</sequence>